<organism evidence="2 3">
    <name type="scientific">Roseibacillus persicicus</name>
    <dbReference type="NCBI Taxonomy" id="454148"/>
    <lineage>
        <taxon>Bacteria</taxon>
        <taxon>Pseudomonadati</taxon>
        <taxon>Verrucomicrobiota</taxon>
        <taxon>Verrucomicrobiia</taxon>
        <taxon>Verrucomicrobiales</taxon>
        <taxon>Verrucomicrobiaceae</taxon>
        <taxon>Roseibacillus</taxon>
    </lineage>
</organism>
<accession>A0A918WM27</accession>
<dbReference type="EMBL" id="BMXI01000009">
    <property type="protein sequence ID" value="GHC55683.1"/>
    <property type="molecule type" value="Genomic_DNA"/>
</dbReference>
<gene>
    <name evidence="2" type="ORF">GCM10007100_23000</name>
</gene>
<reference evidence="2" key="1">
    <citation type="journal article" date="2014" name="Int. J. Syst. Evol. Microbiol.">
        <title>Complete genome sequence of Corynebacterium casei LMG S-19264T (=DSM 44701T), isolated from a smear-ripened cheese.</title>
        <authorList>
            <consortium name="US DOE Joint Genome Institute (JGI-PGF)"/>
            <person name="Walter F."/>
            <person name="Albersmeier A."/>
            <person name="Kalinowski J."/>
            <person name="Ruckert C."/>
        </authorList>
    </citation>
    <scope>NUCLEOTIDE SEQUENCE</scope>
    <source>
        <strain evidence="2">KCTC 12988</strain>
    </source>
</reference>
<keyword evidence="3" id="KW-1185">Reference proteome</keyword>
<feature type="compositionally biased region" description="Basic and acidic residues" evidence="1">
    <location>
        <begin position="35"/>
        <end position="46"/>
    </location>
</feature>
<proteinExistence type="predicted"/>
<evidence type="ECO:0000256" key="1">
    <source>
        <dbReference type="SAM" id="MobiDB-lite"/>
    </source>
</evidence>
<evidence type="ECO:0000313" key="3">
    <source>
        <dbReference type="Proteomes" id="UP000644507"/>
    </source>
</evidence>
<evidence type="ECO:0000313" key="2">
    <source>
        <dbReference type="EMBL" id="GHC55683.1"/>
    </source>
</evidence>
<protein>
    <submittedName>
        <fullName evidence="2">Uncharacterized protein</fullName>
    </submittedName>
</protein>
<comment type="caution">
    <text evidence="2">The sequence shown here is derived from an EMBL/GenBank/DDBJ whole genome shotgun (WGS) entry which is preliminary data.</text>
</comment>
<feature type="region of interest" description="Disordered" evidence="1">
    <location>
        <begin position="35"/>
        <end position="59"/>
    </location>
</feature>
<dbReference type="AlphaFoldDB" id="A0A918WM27"/>
<reference evidence="2" key="2">
    <citation type="submission" date="2020-09" db="EMBL/GenBank/DDBJ databases">
        <authorList>
            <person name="Sun Q."/>
            <person name="Kim S."/>
        </authorList>
    </citation>
    <scope>NUCLEOTIDE SEQUENCE</scope>
    <source>
        <strain evidence="2">KCTC 12988</strain>
    </source>
</reference>
<name>A0A918WM27_9BACT</name>
<dbReference type="Proteomes" id="UP000644507">
    <property type="component" value="Unassembled WGS sequence"/>
</dbReference>
<sequence length="59" mass="6740">MLLLLFTDGGKKMKKLSHLRHFVLFSLLFGSQSVADEKREPNRLTGEKTPYFLSPATED</sequence>